<dbReference type="OrthoDB" id="2119662at2759"/>
<evidence type="ECO:0000256" key="2">
    <source>
        <dbReference type="ARBA" id="ARBA00022448"/>
    </source>
</evidence>
<proteinExistence type="predicted"/>
<dbReference type="Proteomes" id="UP000235371">
    <property type="component" value="Unassembled WGS sequence"/>
</dbReference>
<dbReference type="GO" id="GO:0005886">
    <property type="term" value="C:plasma membrane"/>
    <property type="evidence" value="ECO:0007669"/>
    <property type="project" value="UniProtKB-SubCell"/>
</dbReference>
<evidence type="ECO:0000256" key="1">
    <source>
        <dbReference type="ARBA" id="ARBA00004651"/>
    </source>
</evidence>
<comment type="subcellular location">
    <subcellularLocation>
        <location evidence="1">Cell membrane</location>
        <topology evidence="1">Multi-pass membrane protein</topology>
    </subcellularLocation>
</comment>
<keyword evidence="2" id="KW-0813">Transport</keyword>
<feature type="transmembrane region" description="Helical" evidence="7">
    <location>
        <begin position="426"/>
        <end position="448"/>
    </location>
</feature>
<feature type="transmembrane region" description="Helical" evidence="7">
    <location>
        <begin position="234"/>
        <end position="255"/>
    </location>
</feature>
<reference evidence="8 9" key="1">
    <citation type="submission" date="2016-04" db="EMBL/GenBank/DDBJ databases">
        <title>A degradative enzymes factory behind the ericoid mycorrhizal symbiosis.</title>
        <authorList>
            <consortium name="DOE Joint Genome Institute"/>
            <person name="Martino E."/>
            <person name="Morin E."/>
            <person name="Grelet G."/>
            <person name="Kuo A."/>
            <person name="Kohler A."/>
            <person name="Daghino S."/>
            <person name="Barry K."/>
            <person name="Choi C."/>
            <person name="Cichocki N."/>
            <person name="Clum A."/>
            <person name="Copeland A."/>
            <person name="Hainaut M."/>
            <person name="Haridas S."/>
            <person name="Labutti K."/>
            <person name="Lindquist E."/>
            <person name="Lipzen A."/>
            <person name="Khouja H.-R."/>
            <person name="Murat C."/>
            <person name="Ohm R."/>
            <person name="Olson A."/>
            <person name="Spatafora J."/>
            <person name="Veneault-Fourrey C."/>
            <person name="Henrissat B."/>
            <person name="Grigoriev I."/>
            <person name="Martin F."/>
            <person name="Perotto S."/>
        </authorList>
    </citation>
    <scope>NUCLEOTIDE SEQUENCE [LARGE SCALE GENOMIC DNA]</scope>
    <source>
        <strain evidence="8 9">E</strain>
    </source>
</reference>
<protein>
    <submittedName>
        <fullName evidence="8">Uncharacterized protein</fullName>
    </submittedName>
</protein>
<evidence type="ECO:0000313" key="8">
    <source>
        <dbReference type="EMBL" id="PMD61633.1"/>
    </source>
</evidence>
<feature type="transmembrane region" description="Helical" evidence="7">
    <location>
        <begin position="455"/>
        <end position="471"/>
    </location>
</feature>
<keyword evidence="6 7" id="KW-0472">Membrane</keyword>
<feature type="transmembrane region" description="Helical" evidence="7">
    <location>
        <begin position="477"/>
        <end position="505"/>
    </location>
</feature>
<keyword evidence="4 7" id="KW-0812">Transmembrane</keyword>
<dbReference type="AlphaFoldDB" id="A0A2J6TF49"/>
<keyword evidence="9" id="KW-1185">Reference proteome</keyword>
<evidence type="ECO:0000256" key="3">
    <source>
        <dbReference type="ARBA" id="ARBA00022475"/>
    </source>
</evidence>
<gene>
    <name evidence="8" type="ORF">K444DRAFT_652283</name>
</gene>
<dbReference type="InParanoid" id="A0A2J6TF49"/>
<feature type="transmembrane region" description="Helical" evidence="7">
    <location>
        <begin position="51"/>
        <end position="71"/>
    </location>
</feature>
<evidence type="ECO:0000313" key="9">
    <source>
        <dbReference type="Proteomes" id="UP000235371"/>
    </source>
</evidence>
<evidence type="ECO:0000256" key="6">
    <source>
        <dbReference type="ARBA" id="ARBA00023136"/>
    </source>
</evidence>
<dbReference type="GeneID" id="36593859"/>
<sequence length="520" mass="57678">MGSSSQSVRYRMVSNKDDLVDAEINQVEPDDQDTGLRPKSRLSELFDRQSYTGALLFNLAAFMLPALYGTLSKLWVANIDSSQVVTTDVYTYIGVIVNVLNDGLPRTAWSVIGDKTTRTPSSRIGLTYTLLLFQITFGAILTVIFVASSDKLAAAFVPSAVRDTSLRYVRISSVEALSSAMEVAVASSTRALDHPDVPLLISSIKFIVNIVLDLLIISRFHVGNHAPTINTQALVRMACDLTAALSGLVYFLHIATRFQGRSSSNPSDPKPRPSVSSLRTLVRPGFWTFIESALRNSIYLWLIHGIVSMGSDYATAWGVFNTIRWGIFMVPVQALEATTLTFVGHAWGKWRAEVGPTLKNPKASKEDLLAITRLAWRSCLIALALEVPICILLSIWGMKQFAFYLSESEPVALITQHMWKTIDWCYIFYAVNYQIAAIVLATTTRWFLIQALGSNLLWMLPWAIAVTRIGMTPENAWSYHSIIFGGALVFDFFNVSLVVGIWAWYLMKGKISLAPVHSSL</sequence>
<dbReference type="PANTHER" id="PTHR43549:SF2">
    <property type="entry name" value="MULTIDRUG RESISTANCE PROTEIN NORM-RELATED"/>
    <property type="match status" value="1"/>
</dbReference>
<feature type="transmembrane region" description="Helical" evidence="7">
    <location>
        <begin position="374"/>
        <end position="396"/>
    </location>
</feature>
<feature type="transmembrane region" description="Helical" evidence="7">
    <location>
        <begin position="125"/>
        <end position="147"/>
    </location>
</feature>
<evidence type="ECO:0000256" key="5">
    <source>
        <dbReference type="ARBA" id="ARBA00022989"/>
    </source>
</evidence>
<organism evidence="8 9">
    <name type="scientific">Hyaloscypha bicolor E</name>
    <dbReference type="NCBI Taxonomy" id="1095630"/>
    <lineage>
        <taxon>Eukaryota</taxon>
        <taxon>Fungi</taxon>
        <taxon>Dikarya</taxon>
        <taxon>Ascomycota</taxon>
        <taxon>Pezizomycotina</taxon>
        <taxon>Leotiomycetes</taxon>
        <taxon>Helotiales</taxon>
        <taxon>Hyaloscyphaceae</taxon>
        <taxon>Hyaloscypha</taxon>
        <taxon>Hyaloscypha bicolor</taxon>
    </lineage>
</organism>
<evidence type="ECO:0000256" key="7">
    <source>
        <dbReference type="SAM" id="Phobius"/>
    </source>
</evidence>
<dbReference type="STRING" id="1095630.A0A2J6TF49"/>
<name>A0A2J6TF49_9HELO</name>
<feature type="transmembrane region" description="Helical" evidence="7">
    <location>
        <begin position="298"/>
        <end position="320"/>
    </location>
</feature>
<keyword evidence="5 7" id="KW-1133">Transmembrane helix</keyword>
<accession>A0A2J6TF49</accession>
<dbReference type="RefSeq" id="XP_024738537.1">
    <property type="nucleotide sequence ID" value="XM_024885782.1"/>
</dbReference>
<dbReference type="PANTHER" id="PTHR43549">
    <property type="entry name" value="MULTIDRUG RESISTANCE PROTEIN YPNP-RELATED"/>
    <property type="match status" value="1"/>
</dbReference>
<dbReference type="InterPro" id="IPR052031">
    <property type="entry name" value="Membrane_Transporter-Flippase"/>
</dbReference>
<keyword evidence="3" id="KW-1003">Cell membrane</keyword>
<dbReference type="EMBL" id="KZ613786">
    <property type="protein sequence ID" value="PMD61633.1"/>
    <property type="molecule type" value="Genomic_DNA"/>
</dbReference>
<feature type="transmembrane region" description="Helical" evidence="7">
    <location>
        <begin position="199"/>
        <end position="222"/>
    </location>
</feature>
<evidence type="ECO:0000256" key="4">
    <source>
        <dbReference type="ARBA" id="ARBA00022692"/>
    </source>
</evidence>